<evidence type="ECO:0000256" key="1">
    <source>
        <dbReference type="ARBA" id="ARBA00006598"/>
    </source>
</evidence>
<dbReference type="InterPro" id="IPR001706">
    <property type="entry name" value="Ribosomal_bL35"/>
</dbReference>
<keyword evidence="2 5" id="KW-0689">Ribosomal protein</keyword>
<proteinExistence type="inferred from homology"/>
<dbReference type="Proteomes" id="UP000176650">
    <property type="component" value="Unassembled WGS sequence"/>
</dbReference>
<comment type="caution">
    <text evidence="7">The sequence shown here is derived from an EMBL/GenBank/DDBJ whole genome shotgun (WGS) entry which is preliminary data.</text>
</comment>
<dbReference type="GO" id="GO:0006412">
    <property type="term" value="P:translation"/>
    <property type="evidence" value="ECO:0007669"/>
    <property type="project" value="InterPro"/>
</dbReference>
<accession>A0A1F5BUX5</accession>
<reference evidence="7 8" key="1">
    <citation type="journal article" date="2016" name="Nat. Commun.">
        <title>Thousands of microbial genomes shed light on interconnected biogeochemical processes in an aquifer system.</title>
        <authorList>
            <person name="Anantharaman K."/>
            <person name="Brown C.T."/>
            <person name="Hug L.A."/>
            <person name="Sharon I."/>
            <person name="Castelle C.J."/>
            <person name="Probst A.J."/>
            <person name="Thomas B.C."/>
            <person name="Singh A."/>
            <person name="Wilkins M.J."/>
            <person name="Karaoz U."/>
            <person name="Brodie E.L."/>
            <person name="Williams K.H."/>
            <person name="Hubbard S.S."/>
            <person name="Banfield J.F."/>
        </authorList>
    </citation>
    <scope>NUCLEOTIDE SEQUENCE [LARGE SCALE GENOMIC DNA]</scope>
</reference>
<dbReference type="STRING" id="1797298.A2988_02765"/>
<sequence length="63" mass="7105">MQKTNKSYSKRIKVTGSKKLVRRSVGQNHFNARNSGQEGRKKHKGTGVAKADYANIRKNMPFA</sequence>
<dbReference type="GO" id="GO:1990904">
    <property type="term" value="C:ribonucleoprotein complex"/>
    <property type="evidence" value="ECO:0007669"/>
    <property type="project" value="UniProtKB-KW"/>
</dbReference>
<feature type="region of interest" description="Disordered" evidence="6">
    <location>
        <begin position="1"/>
        <end position="63"/>
    </location>
</feature>
<evidence type="ECO:0000256" key="4">
    <source>
        <dbReference type="ARBA" id="ARBA00035486"/>
    </source>
</evidence>
<dbReference type="Gene3D" id="4.10.410.60">
    <property type="match status" value="1"/>
</dbReference>
<evidence type="ECO:0000256" key="2">
    <source>
        <dbReference type="ARBA" id="ARBA00022980"/>
    </source>
</evidence>
<dbReference type="PRINTS" id="PR00064">
    <property type="entry name" value="RIBOSOMALL35"/>
</dbReference>
<evidence type="ECO:0000256" key="6">
    <source>
        <dbReference type="SAM" id="MobiDB-lite"/>
    </source>
</evidence>
<dbReference type="InterPro" id="IPR021137">
    <property type="entry name" value="Ribosomal_bL35-like"/>
</dbReference>
<dbReference type="AlphaFoldDB" id="A0A1F5BUX5"/>
<evidence type="ECO:0000256" key="5">
    <source>
        <dbReference type="RuleBase" id="RU000568"/>
    </source>
</evidence>
<dbReference type="SUPFAM" id="SSF143034">
    <property type="entry name" value="L35p-like"/>
    <property type="match status" value="1"/>
</dbReference>
<dbReference type="EMBL" id="MEYS01000001">
    <property type="protein sequence ID" value="OGD34424.1"/>
    <property type="molecule type" value="Genomic_DNA"/>
</dbReference>
<name>A0A1F5BUX5_9BACT</name>
<organism evidence="7 8">
    <name type="scientific">Candidatus Azambacteria bacterium RIFCSPLOWO2_01_FULL_46_25</name>
    <dbReference type="NCBI Taxonomy" id="1797298"/>
    <lineage>
        <taxon>Bacteria</taxon>
        <taxon>Candidatus Azamiibacteriota</taxon>
    </lineage>
</organism>
<dbReference type="InterPro" id="IPR037229">
    <property type="entry name" value="Ribosomal_bL35_sf"/>
</dbReference>
<protein>
    <recommendedName>
        <fullName evidence="4 5">50S ribosomal protein L35</fullName>
    </recommendedName>
</protein>
<dbReference type="GO" id="GO:0003735">
    <property type="term" value="F:structural constituent of ribosome"/>
    <property type="evidence" value="ECO:0007669"/>
    <property type="project" value="InterPro"/>
</dbReference>
<keyword evidence="3 5" id="KW-0687">Ribonucleoprotein</keyword>
<feature type="compositionally biased region" description="Polar residues" evidence="6">
    <location>
        <begin position="25"/>
        <end position="37"/>
    </location>
</feature>
<comment type="similarity">
    <text evidence="1 5">Belongs to the bacterial ribosomal protein bL35 family.</text>
</comment>
<evidence type="ECO:0000313" key="8">
    <source>
        <dbReference type="Proteomes" id="UP000176650"/>
    </source>
</evidence>
<dbReference type="Pfam" id="PF01632">
    <property type="entry name" value="Ribosomal_L35p"/>
    <property type="match status" value="1"/>
</dbReference>
<evidence type="ECO:0000256" key="3">
    <source>
        <dbReference type="ARBA" id="ARBA00023274"/>
    </source>
</evidence>
<evidence type="ECO:0000313" key="7">
    <source>
        <dbReference type="EMBL" id="OGD34424.1"/>
    </source>
</evidence>
<gene>
    <name evidence="7" type="ORF">A2988_02765</name>
</gene>
<dbReference type="GO" id="GO:0005840">
    <property type="term" value="C:ribosome"/>
    <property type="evidence" value="ECO:0007669"/>
    <property type="project" value="UniProtKB-KW"/>
</dbReference>